<reference evidence="2 3" key="1">
    <citation type="journal article" date="2022" name="Int. J. Syst. Evol. Microbiol.">
        <title>Noviherbaspirillum aridicola sp. nov., isolated from an arid soil in Pakistan.</title>
        <authorList>
            <person name="Khan I.U."/>
            <person name="Saqib M."/>
            <person name="Amin A."/>
            <person name="Hussain F."/>
            <person name="Li L."/>
            <person name="Liu Y.H."/>
            <person name="Fang B.Z."/>
            <person name="Ahmed I."/>
            <person name="Li W.J."/>
        </authorList>
    </citation>
    <scope>NUCLEOTIDE SEQUENCE [LARGE SCALE GENOMIC DNA]</scope>
    <source>
        <strain evidence="2 3">NCCP-691</strain>
    </source>
</reference>
<proteinExistence type="predicted"/>
<evidence type="ECO:0000313" key="3">
    <source>
        <dbReference type="Proteomes" id="UP000887222"/>
    </source>
</evidence>
<dbReference type="EMBL" id="BPMK01000002">
    <property type="protein sequence ID" value="GIZ50564.1"/>
    <property type="molecule type" value="Genomic_DNA"/>
</dbReference>
<dbReference type="RefSeq" id="WP_220806736.1">
    <property type="nucleotide sequence ID" value="NZ_BPMK01000002.1"/>
</dbReference>
<feature type="transmembrane region" description="Helical" evidence="1">
    <location>
        <begin position="431"/>
        <end position="451"/>
    </location>
</feature>
<comment type="caution">
    <text evidence="2">The sequence shown here is derived from an EMBL/GenBank/DDBJ whole genome shotgun (WGS) entry which is preliminary data.</text>
</comment>
<gene>
    <name evidence="2" type="ORF">NCCP691_05780</name>
</gene>
<name>A0ABQ4Q0A1_9BURK</name>
<protein>
    <submittedName>
        <fullName evidence="2">Uncharacterized protein</fullName>
    </submittedName>
</protein>
<evidence type="ECO:0000256" key="1">
    <source>
        <dbReference type="SAM" id="Phobius"/>
    </source>
</evidence>
<feature type="transmembrane region" description="Helical" evidence="1">
    <location>
        <begin position="354"/>
        <end position="381"/>
    </location>
</feature>
<feature type="transmembrane region" description="Helical" evidence="1">
    <location>
        <begin position="289"/>
        <end position="311"/>
    </location>
</feature>
<keyword evidence="1" id="KW-0472">Membrane</keyword>
<feature type="transmembrane region" description="Helical" evidence="1">
    <location>
        <begin position="38"/>
        <end position="57"/>
    </location>
</feature>
<keyword evidence="3" id="KW-1185">Reference proteome</keyword>
<feature type="transmembrane region" description="Helical" evidence="1">
    <location>
        <begin position="393"/>
        <end position="411"/>
    </location>
</feature>
<sequence>MSAIPDELALAVLVVVLFASRRYDLPSSIREDTTALGYGIGICGYVSVSVLLYFVLYSLCLKLSLPAPAYLSLALALICWRLPAASVVDARLRESFQRVAGAPDEARRLAAMLGPERFRPSNALQQEARAILLLRGYDADDDWLPAAEPVRKLWLHAAMCFFLVKDWEKHDADPGFRRFMNGRARQDFDSLRQRFDQLSCQVVRVMATVEKLADLWVEEADADGGGPRADDKRLIVTELISDLREDIEFFVDNLSLFIARGVLSCSLTDARRQRRLSRMGFRTAPLAPSLSATLFWIGLFYFFAFAVAALLYGSTPLHRPEGALWILVLAATQTIAVAVAIVPKRMAGFANEDLYGNTPWAFVLGAGVAAVALAVMLRILLIPNAMERLNSAPVFWLLSPFSTAATTAWLVQDSRWSHTGLLRARRSLDALVLTIAAGATTVIVRSLQFLVFDQAWSVSRLPFDAGMALAVGVVVGYNVPWRFRHRVPAVGTRTARSTGRGLFALLRTHALPGSGSGR</sequence>
<dbReference type="Proteomes" id="UP000887222">
    <property type="component" value="Unassembled WGS sequence"/>
</dbReference>
<organism evidence="2 3">
    <name type="scientific">Noviherbaspirillum aridicola</name>
    <dbReference type="NCBI Taxonomy" id="2849687"/>
    <lineage>
        <taxon>Bacteria</taxon>
        <taxon>Pseudomonadati</taxon>
        <taxon>Pseudomonadota</taxon>
        <taxon>Betaproteobacteria</taxon>
        <taxon>Burkholderiales</taxon>
        <taxon>Oxalobacteraceae</taxon>
        <taxon>Noviherbaspirillum</taxon>
    </lineage>
</organism>
<keyword evidence="1" id="KW-0812">Transmembrane</keyword>
<feature type="transmembrane region" description="Helical" evidence="1">
    <location>
        <begin position="323"/>
        <end position="342"/>
    </location>
</feature>
<keyword evidence="1" id="KW-1133">Transmembrane helix</keyword>
<feature type="transmembrane region" description="Helical" evidence="1">
    <location>
        <begin position="69"/>
        <end position="88"/>
    </location>
</feature>
<evidence type="ECO:0000313" key="2">
    <source>
        <dbReference type="EMBL" id="GIZ50564.1"/>
    </source>
</evidence>
<accession>A0ABQ4Q0A1</accession>
<feature type="transmembrane region" description="Helical" evidence="1">
    <location>
        <begin position="463"/>
        <end position="479"/>
    </location>
</feature>